<dbReference type="EMBL" id="BGPR01024265">
    <property type="protein sequence ID" value="GBN92224.1"/>
    <property type="molecule type" value="Genomic_DNA"/>
</dbReference>
<comment type="caution">
    <text evidence="1">The sequence shown here is derived from an EMBL/GenBank/DDBJ whole genome shotgun (WGS) entry which is preliminary data.</text>
</comment>
<proteinExistence type="predicted"/>
<evidence type="ECO:0000313" key="1">
    <source>
        <dbReference type="EMBL" id="GBN92224.1"/>
    </source>
</evidence>
<evidence type="ECO:0000313" key="2">
    <source>
        <dbReference type="Proteomes" id="UP000499080"/>
    </source>
</evidence>
<dbReference type="AlphaFoldDB" id="A0A4Y2SV59"/>
<accession>A0A4Y2SV59</accession>
<protein>
    <submittedName>
        <fullName evidence="1">Uncharacterized protein</fullName>
    </submittedName>
</protein>
<sequence length="87" mass="10187">MPKEEYEEWLSIDKDIPETATLTDLEICQADCERDQAINVYDSYGDECVEENPPSNAKMRQALDILKPGVQQFSTNFRKQCEYEQYK</sequence>
<gene>
    <name evidence="1" type="ORF">AVEN_247086_1</name>
</gene>
<reference evidence="1 2" key="1">
    <citation type="journal article" date="2019" name="Sci. Rep.">
        <title>Orb-weaving spider Araneus ventricosus genome elucidates the spidroin gene catalogue.</title>
        <authorList>
            <person name="Kono N."/>
            <person name="Nakamura H."/>
            <person name="Ohtoshi R."/>
            <person name="Moran D.A.P."/>
            <person name="Shinohara A."/>
            <person name="Yoshida Y."/>
            <person name="Fujiwara M."/>
            <person name="Mori M."/>
            <person name="Tomita M."/>
            <person name="Arakawa K."/>
        </authorList>
    </citation>
    <scope>NUCLEOTIDE SEQUENCE [LARGE SCALE GENOMIC DNA]</scope>
</reference>
<organism evidence="1 2">
    <name type="scientific">Araneus ventricosus</name>
    <name type="common">Orbweaver spider</name>
    <name type="synonym">Epeira ventricosa</name>
    <dbReference type="NCBI Taxonomy" id="182803"/>
    <lineage>
        <taxon>Eukaryota</taxon>
        <taxon>Metazoa</taxon>
        <taxon>Ecdysozoa</taxon>
        <taxon>Arthropoda</taxon>
        <taxon>Chelicerata</taxon>
        <taxon>Arachnida</taxon>
        <taxon>Araneae</taxon>
        <taxon>Araneomorphae</taxon>
        <taxon>Entelegynae</taxon>
        <taxon>Araneoidea</taxon>
        <taxon>Araneidae</taxon>
        <taxon>Araneus</taxon>
    </lineage>
</organism>
<name>A0A4Y2SV59_ARAVE</name>
<keyword evidence="2" id="KW-1185">Reference proteome</keyword>
<dbReference type="OrthoDB" id="6617542at2759"/>
<dbReference type="Proteomes" id="UP000499080">
    <property type="component" value="Unassembled WGS sequence"/>
</dbReference>